<evidence type="ECO:0000313" key="6">
    <source>
        <dbReference type="Proteomes" id="UP000636479"/>
    </source>
</evidence>
<dbReference type="SUPFAM" id="SSF49562">
    <property type="entry name" value="C2 domain (Calcium/lipid-binding domain, CaLB)"/>
    <property type="match status" value="1"/>
</dbReference>
<feature type="compositionally biased region" description="Polar residues" evidence="3">
    <location>
        <begin position="358"/>
        <end position="374"/>
    </location>
</feature>
<dbReference type="RefSeq" id="XP_037219430.1">
    <property type="nucleotide sequence ID" value="XM_037363786.1"/>
</dbReference>
<feature type="compositionally biased region" description="Pro residues" evidence="3">
    <location>
        <begin position="388"/>
        <end position="398"/>
    </location>
</feature>
<organism evidence="5 6">
    <name type="scientific">Mycena indigotica</name>
    <dbReference type="NCBI Taxonomy" id="2126181"/>
    <lineage>
        <taxon>Eukaryota</taxon>
        <taxon>Fungi</taxon>
        <taxon>Dikarya</taxon>
        <taxon>Basidiomycota</taxon>
        <taxon>Agaricomycotina</taxon>
        <taxon>Agaricomycetes</taxon>
        <taxon>Agaricomycetidae</taxon>
        <taxon>Agaricales</taxon>
        <taxon>Marasmiineae</taxon>
        <taxon>Mycenaceae</taxon>
        <taxon>Mycena</taxon>
    </lineage>
</organism>
<keyword evidence="6" id="KW-1185">Reference proteome</keyword>
<feature type="compositionally biased region" description="Low complexity" evidence="3">
    <location>
        <begin position="595"/>
        <end position="604"/>
    </location>
</feature>
<sequence>MIATPFPLLSSSTMPTAIGTLIVVILKANHLPNKRHIGKQDPYCLVSLNGTKQRTKVIKRGGQHPEWDEELRFTMYEEDESTGPNGTPPPPPPKDGKRKIQGGTIMKLSCFADDPREPGLIGQADVDLTEVLTKGETDEWFTLMNKDKFAGKVYLELTFFSNEEPPAPKPRPAVPQNNREYSGPGSFTASEEFPSGPSGANFPPTRIASTSSSYAHPRRPSDSTPPGTIRASHSNSQIEYYQPPYDQPQQPQNTRGRVASFSTLTNDFGDLSVGDNPRRRESFPPPQSTILGTYSQSGFHGYEPSVPESGPGYSYERPITPPYGNYAPPPAAPYRPAYDSGSGPYNTPPSRGPRYSMPATSSGFMPLSSSTSSGFAPLTPEPTGFAPTLPPTPAPPMNYSPSHINGITSYTPAPSQTPAPGYPPAPSTFQGLPPGQPYGYPQYQPPPVQYNTPPPPQPQQNYTHPPSPTHPPLTHSTSLSSSTGPGSRPLPQQPVHSQSLPPPPPAQYFSPPASQPSVVNSQPPGSYSPSHPSPSAFHESYSPSHPTSSAFHESYVPPPPQPYEHSVPYHSPGLPPPPPNGVSPRRQSSLPTPPTHHQQPTYVNPLPPPPPPPIDYSVPPPPPIPSAINQSQPYYPGPPPRPPGQLDGSAWMNQPPPPPPQHSYSVQSWN</sequence>
<keyword evidence="1" id="KW-0479">Metal-binding</keyword>
<feature type="domain" description="C2" evidence="4">
    <location>
        <begin position="1"/>
        <end position="141"/>
    </location>
</feature>
<proteinExistence type="predicted"/>
<dbReference type="OrthoDB" id="270970at2759"/>
<comment type="caution">
    <text evidence="5">The sequence shown here is derived from an EMBL/GenBank/DDBJ whole genome shotgun (WGS) entry which is preliminary data.</text>
</comment>
<feature type="compositionally biased region" description="Polar residues" evidence="3">
    <location>
        <begin position="399"/>
        <end position="414"/>
    </location>
</feature>
<feature type="compositionally biased region" description="Low complexity" evidence="3">
    <location>
        <begin position="240"/>
        <end position="252"/>
    </location>
</feature>
<dbReference type="InterPro" id="IPR000008">
    <property type="entry name" value="C2_dom"/>
</dbReference>
<feature type="compositionally biased region" description="Low complexity" evidence="3">
    <location>
        <begin position="507"/>
        <end position="535"/>
    </location>
</feature>
<dbReference type="PANTHER" id="PTHR46502">
    <property type="entry name" value="C2 DOMAIN-CONTAINING"/>
    <property type="match status" value="1"/>
</dbReference>
<dbReference type="Proteomes" id="UP000636479">
    <property type="component" value="Unassembled WGS sequence"/>
</dbReference>
<dbReference type="PANTHER" id="PTHR46502:SF2">
    <property type="entry name" value="16 KDA PHLOEM PROTEIN 2"/>
    <property type="match status" value="1"/>
</dbReference>
<keyword evidence="2" id="KW-0106">Calcium</keyword>
<dbReference type="PROSITE" id="PS50004">
    <property type="entry name" value="C2"/>
    <property type="match status" value="1"/>
</dbReference>
<feature type="compositionally biased region" description="Polar residues" evidence="3">
    <location>
        <begin position="222"/>
        <end position="239"/>
    </location>
</feature>
<protein>
    <submittedName>
        <fullName evidence="5">Calcineurin temperature suppressor Cts1</fullName>
    </submittedName>
</protein>
<accession>A0A8H6SKJ6</accession>
<feature type="compositionally biased region" description="Polar residues" evidence="3">
    <location>
        <begin position="288"/>
        <end position="298"/>
    </location>
</feature>
<dbReference type="GO" id="GO:0046872">
    <property type="term" value="F:metal ion binding"/>
    <property type="evidence" value="ECO:0007669"/>
    <property type="project" value="UniProtKB-KW"/>
</dbReference>
<dbReference type="InterPro" id="IPR035892">
    <property type="entry name" value="C2_domain_sf"/>
</dbReference>
<dbReference type="CDD" id="cd08681">
    <property type="entry name" value="C2_fungal_Inn1p-like"/>
    <property type="match status" value="1"/>
</dbReference>
<dbReference type="SMART" id="SM00239">
    <property type="entry name" value="C2"/>
    <property type="match status" value="1"/>
</dbReference>
<evidence type="ECO:0000256" key="1">
    <source>
        <dbReference type="ARBA" id="ARBA00022723"/>
    </source>
</evidence>
<dbReference type="Gene3D" id="2.60.40.150">
    <property type="entry name" value="C2 domain"/>
    <property type="match status" value="1"/>
</dbReference>
<dbReference type="EMBL" id="JACAZF010000006">
    <property type="protein sequence ID" value="KAF7301430.1"/>
    <property type="molecule type" value="Genomic_DNA"/>
</dbReference>
<feature type="compositionally biased region" description="Polar residues" evidence="3">
    <location>
        <begin position="541"/>
        <end position="551"/>
    </location>
</feature>
<dbReference type="Pfam" id="PF00168">
    <property type="entry name" value="C2"/>
    <property type="match status" value="1"/>
</dbReference>
<feature type="region of interest" description="Disordered" evidence="3">
    <location>
        <begin position="77"/>
        <end position="100"/>
    </location>
</feature>
<evidence type="ECO:0000256" key="3">
    <source>
        <dbReference type="SAM" id="MobiDB-lite"/>
    </source>
</evidence>
<feature type="compositionally biased region" description="Pro residues" evidence="3">
    <location>
        <begin position="415"/>
        <end position="426"/>
    </location>
</feature>
<evidence type="ECO:0000259" key="4">
    <source>
        <dbReference type="PROSITE" id="PS50004"/>
    </source>
</evidence>
<dbReference type="AlphaFoldDB" id="A0A8H6SKJ6"/>
<reference evidence="5" key="1">
    <citation type="submission" date="2020-05" db="EMBL/GenBank/DDBJ databases">
        <title>Mycena genomes resolve the evolution of fungal bioluminescence.</title>
        <authorList>
            <person name="Tsai I.J."/>
        </authorList>
    </citation>
    <scope>NUCLEOTIDE SEQUENCE</scope>
    <source>
        <strain evidence="5">171206Taipei</strain>
    </source>
</reference>
<gene>
    <name evidence="5" type="ORF">MIND_00708300</name>
</gene>
<dbReference type="GeneID" id="59346302"/>
<feature type="region of interest" description="Disordered" evidence="3">
    <location>
        <begin position="162"/>
        <end position="670"/>
    </location>
</feature>
<evidence type="ECO:0000256" key="2">
    <source>
        <dbReference type="ARBA" id="ARBA00022837"/>
    </source>
</evidence>
<evidence type="ECO:0000313" key="5">
    <source>
        <dbReference type="EMBL" id="KAF7301430.1"/>
    </source>
</evidence>
<feature type="compositionally biased region" description="Polar residues" evidence="3">
    <location>
        <begin position="176"/>
        <end position="189"/>
    </location>
</feature>
<name>A0A8H6SKJ6_9AGAR</name>
<feature type="compositionally biased region" description="Pro residues" evidence="3">
    <location>
        <begin position="605"/>
        <end position="625"/>
    </location>
</feature>
<dbReference type="InterPro" id="IPR037791">
    <property type="entry name" value="C2_fungal_Inn1"/>
</dbReference>
<feature type="compositionally biased region" description="Low complexity" evidence="3">
    <location>
        <begin position="472"/>
        <end position="499"/>
    </location>
</feature>
<feature type="compositionally biased region" description="Pro residues" evidence="3">
    <location>
        <begin position="443"/>
        <end position="458"/>
    </location>
</feature>